<dbReference type="Gene3D" id="3.30.43.10">
    <property type="entry name" value="Uridine Diphospho-n-acetylenolpyruvylglucosamine Reductase, domain 2"/>
    <property type="match status" value="1"/>
</dbReference>
<dbReference type="Pfam" id="PF02913">
    <property type="entry name" value="FAD-oxidase_C"/>
    <property type="match status" value="1"/>
</dbReference>
<dbReference type="EMBL" id="FR695877">
    <property type="protein sequence ID" value="CBX30725.1"/>
    <property type="molecule type" value="Genomic_DNA"/>
</dbReference>
<dbReference type="PANTHER" id="PTHR42934">
    <property type="entry name" value="GLYCOLATE OXIDASE SUBUNIT GLCD"/>
    <property type="match status" value="1"/>
</dbReference>
<proteinExistence type="inferred from homology"/>
<dbReference type="FunFam" id="3.30.70.2740:FF:000001">
    <property type="entry name" value="D-lactate dehydrogenase mitochondrial"/>
    <property type="match status" value="1"/>
</dbReference>
<dbReference type="SUPFAM" id="SSF56176">
    <property type="entry name" value="FAD-binding/transporter-associated domain-like"/>
    <property type="match status" value="1"/>
</dbReference>
<evidence type="ECO:0000256" key="2">
    <source>
        <dbReference type="ARBA" id="ARBA00008000"/>
    </source>
</evidence>
<dbReference type="GO" id="GO:0016491">
    <property type="term" value="F:oxidoreductase activity"/>
    <property type="evidence" value="ECO:0007669"/>
    <property type="project" value="UniProtKB-KW"/>
</dbReference>
<organism evidence="7">
    <name type="scientific">uncultured Desulfobacterium sp</name>
    <dbReference type="NCBI Taxonomy" id="201089"/>
    <lineage>
        <taxon>Bacteria</taxon>
        <taxon>Pseudomonadati</taxon>
        <taxon>Thermodesulfobacteriota</taxon>
        <taxon>Desulfobacteria</taxon>
        <taxon>Desulfobacterales</taxon>
        <taxon>Desulfobacteriaceae</taxon>
        <taxon>Desulfobacterium</taxon>
        <taxon>environmental samples</taxon>
    </lineage>
</organism>
<keyword evidence="4" id="KW-0274">FAD</keyword>
<comment type="similarity">
    <text evidence="2">Belongs to the FAD-binding oxidoreductase/transferase type 4 family.</text>
</comment>
<dbReference type="Gene3D" id="3.30.70.2190">
    <property type="match status" value="1"/>
</dbReference>
<accession>E1YKU2</accession>
<evidence type="ECO:0000256" key="4">
    <source>
        <dbReference type="ARBA" id="ARBA00022827"/>
    </source>
</evidence>
<dbReference type="InterPro" id="IPR051914">
    <property type="entry name" value="FAD-linked_OxidoTrans_Type4"/>
</dbReference>
<dbReference type="PROSITE" id="PS51387">
    <property type="entry name" value="FAD_PCMH"/>
    <property type="match status" value="1"/>
</dbReference>
<keyword evidence="3" id="KW-0285">Flavoprotein</keyword>
<dbReference type="InterPro" id="IPR016171">
    <property type="entry name" value="Vanillyl_alc_oxidase_C-sub2"/>
</dbReference>
<evidence type="ECO:0000313" key="7">
    <source>
        <dbReference type="EMBL" id="CBX30725.1"/>
    </source>
</evidence>
<evidence type="ECO:0000259" key="6">
    <source>
        <dbReference type="PROSITE" id="PS51387"/>
    </source>
</evidence>
<evidence type="ECO:0000256" key="1">
    <source>
        <dbReference type="ARBA" id="ARBA00001974"/>
    </source>
</evidence>
<sequence length="461" mass="49977">MMALKDSTYKKILSIVGSKYCSQTKEDIICYSYDAAARRNLPDAVVFPGKTSEVSDILKLACSEGFFVIPRGSGSGMTGGSVPVMGGVVIAMTRFNRIVEIDTDNFTASVEPGVITAQFHREVEKLKLFYPPDPSSSEFSTLGGNLAECAGGPRAVKYGVTRDYVLGLEAVLPTGEVIKTGVKTAKGVVGYDLTRLLIGSEGTLGIITQITVKLLALPESVKTMTASFPELEKAAKTVSEIIRKGIVPRTIEFMDKESIKCVEKYLDTRIAIDAGALLIIEVDGKEIEVESSIKQLEELCISSGAKDVRIAESKEDAALIWKARKAISPALFIYAPDKINEDIVVPRSKIPDMVVKINAMRNKTGLTIVSFGHAGDGNIHFNIMLDKKNKDDLKKAEAVIEELFDYTIELGGTISGEHGIGITKAAYMTKEIGPVELGLMKKIKKLFDPKGILNPGKIFLE</sequence>
<dbReference type="SUPFAM" id="SSF55103">
    <property type="entry name" value="FAD-linked oxidases, C-terminal domain"/>
    <property type="match status" value="1"/>
</dbReference>
<dbReference type="InterPro" id="IPR036318">
    <property type="entry name" value="FAD-bd_PCMH-like_sf"/>
</dbReference>
<dbReference type="InterPro" id="IPR006094">
    <property type="entry name" value="Oxid_FAD_bind_N"/>
</dbReference>
<dbReference type="Gene3D" id="3.30.70.2740">
    <property type="match status" value="1"/>
</dbReference>
<feature type="domain" description="FAD-binding PCMH-type" evidence="6">
    <location>
        <begin position="38"/>
        <end position="217"/>
    </location>
</feature>
<dbReference type="FunFam" id="1.10.45.10:FF:000001">
    <property type="entry name" value="D-lactate dehydrogenase mitochondrial"/>
    <property type="match status" value="1"/>
</dbReference>
<dbReference type="InterPro" id="IPR016169">
    <property type="entry name" value="FAD-bd_PCMH_sub2"/>
</dbReference>
<dbReference type="AlphaFoldDB" id="E1YKU2"/>
<dbReference type="InterPro" id="IPR016167">
    <property type="entry name" value="FAD-bd_PCMH_sub1"/>
</dbReference>
<dbReference type="Gene3D" id="1.10.45.10">
    <property type="entry name" value="Vanillyl-alcohol Oxidase, Chain A, domain 4"/>
    <property type="match status" value="1"/>
</dbReference>
<dbReference type="InterPro" id="IPR016166">
    <property type="entry name" value="FAD-bd_PCMH"/>
</dbReference>
<evidence type="ECO:0000256" key="3">
    <source>
        <dbReference type="ARBA" id="ARBA00022630"/>
    </source>
</evidence>
<dbReference type="PANTHER" id="PTHR42934:SF3">
    <property type="entry name" value="D-LACTATE DEHYDROGENASE"/>
    <property type="match status" value="1"/>
</dbReference>
<dbReference type="InterPro" id="IPR004113">
    <property type="entry name" value="FAD-bd_oxidored_4_C"/>
</dbReference>
<dbReference type="Pfam" id="PF01565">
    <property type="entry name" value="FAD_binding_4"/>
    <property type="match status" value="1"/>
</dbReference>
<reference evidence="7" key="1">
    <citation type="journal article" date="2011" name="Environ. Microbiol.">
        <title>Genomic insights into the metabolic potential of the polycyclic aromatic hydrocarbon degrading sulfate-reducing Deltaproteobacterium N47.</title>
        <authorList>
            <person name="Bergmann F."/>
            <person name="Selesi D."/>
            <person name="Weinmaier T."/>
            <person name="Tischler P."/>
            <person name="Rattei T."/>
            <person name="Meckenstock R.U."/>
        </authorList>
    </citation>
    <scope>NUCLEOTIDE SEQUENCE</scope>
</reference>
<dbReference type="GO" id="GO:0071949">
    <property type="term" value="F:FAD binding"/>
    <property type="evidence" value="ECO:0007669"/>
    <property type="project" value="InterPro"/>
</dbReference>
<gene>
    <name evidence="7" type="ORF">N47_E42370</name>
</gene>
<comment type="cofactor">
    <cofactor evidence="1">
        <name>FAD</name>
        <dbReference type="ChEBI" id="CHEBI:57692"/>
    </cofactor>
</comment>
<evidence type="ECO:0000256" key="5">
    <source>
        <dbReference type="ARBA" id="ARBA00023002"/>
    </source>
</evidence>
<dbReference type="InterPro" id="IPR016164">
    <property type="entry name" value="FAD-linked_Oxase-like_C"/>
</dbReference>
<protein>
    <submittedName>
        <fullName evidence="7">Glycolate oxidase subunit glcD</fullName>
    </submittedName>
</protein>
<name>E1YKU2_9BACT</name>
<dbReference type="Gene3D" id="3.30.465.10">
    <property type="match status" value="1"/>
</dbReference>
<keyword evidence="5" id="KW-0560">Oxidoreductase</keyword>